<feature type="region of interest" description="Disordered" evidence="1">
    <location>
        <begin position="37"/>
        <end position="69"/>
    </location>
</feature>
<feature type="chain" id="PRO_5004507192" description="WxL domain-containing protein" evidence="2">
    <location>
        <begin position="28"/>
        <end position="253"/>
    </location>
</feature>
<dbReference type="AlphaFoldDB" id="S1NZE2"/>
<evidence type="ECO:0000256" key="2">
    <source>
        <dbReference type="SAM" id="SignalP"/>
    </source>
</evidence>
<sequence>MKNITKLTTTALLGALALGVVAPAANAATDVIGEGKIEFKQETPENPTPTPGGEDGPEIKEPEPNPDPNPLKILSVTDMDFAIHEVPVGNADRSYDALPFNATPVDPDADPFDTAHFVRYMDVRADGAENHHTIKAQLTKQFTHSNNTNTLAASSLLYKNITLEASNGTADTNTPSAAAVTNAASAEVTEDEQETIVENTETGKGRGVFDIIFDKKDDYTTYDGVSLEVPAAVNMITGTYTGEVTWTIEDARN</sequence>
<dbReference type="OrthoDB" id="2183600at2"/>
<feature type="domain" description="WxL" evidence="3">
    <location>
        <begin position="31"/>
        <end position="250"/>
    </location>
</feature>
<reference evidence="4 5" key="1">
    <citation type="submission" date="2013-03" db="EMBL/GenBank/DDBJ databases">
        <title>The Genome Sequence of Enterococcus dispar ATCC_51266 (Illumina only assembly).</title>
        <authorList>
            <consortium name="The Broad Institute Genomics Platform"/>
            <consortium name="The Broad Institute Genome Sequencing Center for Infectious Disease"/>
            <person name="Earl A."/>
            <person name="Russ C."/>
            <person name="Gilmore M."/>
            <person name="Surin D."/>
            <person name="Walker B."/>
            <person name="Young S."/>
            <person name="Zeng Q."/>
            <person name="Gargeya S."/>
            <person name="Fitzgerald M."/>
            <person name="Haas B."/>
            <person name="Abouelleil A."/>
            <person name="Allen A.W."/>
            <person name="Alvarado L."/>
            <person name="Arachchi H.M."/>
            <person name="Berlin A.M."/>
            <person name="Chapman S.B."/>
            <person name="Gainer-Dewar J."/>
            <person name="Goldberg J."/>
            <person name="Griggs A."/>
            <person name="Gujja S."/>
            <person name="Hansen M."/>
            <person name="Howarth C."/>
            <person name="Imamovic A."/>
            <person name="Ireland A."/>
            <person name="Larimer J."/>
            <person name="McCowan C."/>
            <person name="Murphy C."/>
            <person name="Pearson M."/>
            <person name="Poon T.W."/>
            <person name="Priest M."/>
            <person name="Roberts A."/>
            <person name="Saif S."/>
            <person name="Shea T."/>
            <person name="Sisk P."/>
            <person name="Sykes S."/>
            <person name="Wortman J."/>
            <person name="Nusbaum C."/>
            <person name="Birren B."/>
        </authorList>
    </citation>
    <scope>NUCLEOTIDE SEQUENCE [LARGE SCALE GENOMIC DNA]</scope>
    <source>
        <strain evidence="4 5">ATCC 51266</strain>
    </source>
</reference>
<keyword evidence="5" id="KW-1185">Reference proteome</keyword>
<dbReference type="InterPro" id="IPR027994">
    <property type="entry name" value="WxL_dom"/>
</dbReference>
<feature type="signal peptide" evidence="2">
    <location>
        <begin position="1"/>
        <end position="27"/>
    </location>
</feature>
<dbReference type="PATRIC" id="fig|1139219.3.peg.2303"/>
<evidence type="ECO:0000259" key="3">
    <source>
        <dbReference type="Pfam" id="PF13731"/>
    </source>
</evidence>
<evidence type="ECO:0000313" key="5">
    <source>
        <dbReference type="Proteomes" id="UP000014127"/>
    </source>
</evidence>
<accession>S1NZE2</accession>
<dbReference type="eggNOG" id="ENOG5032FP1">
    <property type="taxonomic scope" value="Bacteria"/>
</dbReference>
<dbReference type="HOGENOM" id="CLU_067278_0_0_9"/>
<evidence type="ECO:0000313" key="4">
    <source>
        <dbReference type="EMBL" id="EOT38875.1"/>
    </source>
</evidence>
<dbReference type="Pfam" id="PF13731">
    <property type="entry name" value="WxL"/>
    <property type="match status" value="1"/>
</dbReference>
<name>S1NZE2_9ENTE</name>
<protein>
    <recommendedName>
        <fullName evidence="3">WxL domain-containing protein</fullName>
    </recommendedName>
</protein>
<evidence type="ECO:0000256" key="1">
    <source>
        <dbReference type="SAM" id="MobiDB-lite"/>
    </source>
</evidence>
<comment type="caution">
    <text evidence="4">The sequence shown here is derived from an EMBL/GenBank/DDBJ whole genome shotgun (WGS) entry which is preliminary data.</text>
</comment>
<organism evidence="4 5">
    <name type="scientific">Enterococcus dispar ATCC 51266</name>
    <dbReference type="NCBI Taxonomy" id="1139219"/>
    <lineage>
        <taxon>Bacteria</taxon>
        <taxon>Bacillati</taxon>
        <taxon>Bacillota</taxon>
        <taxon>Bacilli</taxon>
        <taxon>Lactobacillales</taxon>
        <taxon>Enterococcaceae</taxon>
        <taxon>Enterococcus</taxon>
    </lineage>
</organism>
<keyword evidence="2" id="KW-0732">Signal</keyword>
<dbReference type="EMBL" id="AHYR01000012">
    <property type="protein sequence ID" value="EOT38875.1"/>
    <property type="molecule type" value="Genomic_DNA"/>
</dbReference>
<dbReference type="RefSeq" id="WP_016173477.1">
    <property type="nucleotide sequence ID" value="NZ_ASWK01000001.1"/>
</dbReference>
<dbReference type="STRING" id="44009.RV01_GL001743"/>
<gene>
    <name evidence="4" type="ORF">OMK_02357</name>
</gene>
<dbReference type="Proteomes" id="UP000014127">
    <property type="component" value="Unassembled WGS sequence"/>
</dbReference>
<proteinExistence type="predicted"/>